<dbReference type="Pfam" id="PF13924">
    <property type="entry name" value="Lipocalin_5"/>
    <property type="match status" value="1"/>
</dbReference>
<name>A0A2T7UF81_9BURK</name>
<dbReference type="STRING" id="1293045.H663_05555"/>
<proteinExistence type="predicted"/>
<dbReference type="Proteomes" id="UP000037507">
    <property type="component" value="Unassembled WGS sequence"/>
</dbReference>
<sequence>MSGTAWKTARKFGSSMHNTWAMGRWLGSSCRSACPMAFTAPGCVNPSCPPLDGMAQQMNTAVKPPTAQDLHGVWTLVRWEITYDDGRPTTYPFGPDATGLIQYTHDGGMAACIARAGRVPLSSASVRSAPEAERLAAFESFFQYAGRYEVRQHEGRAQVVHHVSHALNPNFVGSDQIRNMDFAADGTLTLSASDPVPGSTTLRHHRLIWRR</sequence>
<dbReference type="InterPro" id="IPR024311">
    <property type="entry name" value="Lipocalin-like"/>
</dbReference>
<evidence type="ECO:0000259" key="1">
    <source>
        <dbReference type="Pfam" id="PF13924"/>
    </source>
</evidence>
<protein>
    <recommendedName>
        <fullName evidence="1">Lipocalin-like domain-containing protein</fullName>
    </recommendedName>
</protein>
<evidence type="ECO:0000313" key="3">
    <source>
        <dbReference type="Proteomes" id="UP000037507"/>
    </source>
</evidence>
<evidence type="ECO:0000313" key="2">
    <source>
        <dbReference type="EMBL" id="PVE43365.1"/>
    </source>
</evidence>
<dbReference type="EMBL" id="LFYT02000006">
    <property type="protein sequence ID" value="PVE43365.1"/>
    <property type="molecule type" value="Genomic_DNA"/>
</dbReference>
<feature type="domain" description="Lipocalin-like" evidence="1">
    <location>
        <begin position="71"/>
        <end position="211"/>
    </location>
</feature>
<reference evidence="2" key="1">
    <citation type="submission" date="2017-04" db="EMBL/GenBank/DDBJ databases">
        <title>Unexpected and diverse lifestyles within the genus Limnohabitans.</title>
        <authorList>
            <person name="Kasalicky V."/>
            <person name="Mehrshad M."/>
            <person name="Andrei S.-A."/>
            <person name="Salcher M."/>
            <person name="Kratochvilova H."/>
            <person name="Simek K."/>
            <person name="Ghai R."/>
        </authorList>
    </citation>
    <scope>NUCLEOTIDE SEQUENCE [LARGE SCALE GENOMIC DNA]</scope>
    <source>
        <strain evidence="2">II-D5</strain>
    </source>
</reference>
<comment type="caution">
    <text evidence="2">The sequence shown here is derived from an EMBL/GenBank/DDBJ whole genome shotgun (WGS) entry which is preliminary data.</text>
</comment>
<keyword evidence="3" id="KW-1185">Reference proteome</keyword>
<gene>
    <name evidence="2" type="ORF">H663_007335</name>
</gene>
<accession>A0A2T7UF81</accession>
<organism evidence="2 3">
    <name type="scientific">Limnohabitans planktonicus II-D5</name>
    <dbReference type="NCBI Taxonomy" id="1293045"/>
    <lineage>
        <taxon>Bacteria</taxon>
        <taxon>Pseudomonadati</taxon>
        <taxon>Pseudomonadota</taxon>
        <taxon>Betaproteobacteria</taxon>
        <taxon>Burkholderiales</taxon>
        <taxon>Comamonadaceae</taxon>
        <taxon>Limnohabitans</taxon>
    </lineage>
</organism>
<dbReference type="AlphaFoldDB" id="A0A2T7UF81"/>